<keyword evidence="3 6" id="KW-0812">Transmembrane</keyword>
<evidence type="ECO:0000256" key="5">
    <source>
        <dbReference type="ARBA" id="ARBA00023136"/>
    </source>
</evidence>
<organism evidence="7 8">
    <name type="scientific">Geranomyces variabilis</name>
    <dbReference type="NCBI Taxonomy" id="109894"/>
    <lineage>
        <taxon>Eukaryota</taxon>
        <taxon>Fungi</taxon>
        <taxon>Fungi incertae sedis</taxon>
        <taxon>Chytridiomycota</taxon>
        <taxon>Chytridiomycota incertae sedis</taxon>
        <taxon>Chytridiomycetes</taxon>
        <taxon>Spizellomycetales</taxon>
        <taxon>Powellomycetaceae</taxon>
        <taxon>Geranomyces</taxon>
    </lineage>
</organism>
<feature type="transmembrane region" description="Helical" evidence="6">
    <location>
        <begin position="71"/>
        <end position="89"/>
    </location>
</feature>
<comment type="similarity">
    <text evidence="2">Belongs to the TMEM14 family.</text>
</comment>
<dbReference type="Pfam" id="PF03647">
    <property type="entry name" value="Tmemb_14"/>
    <property type="match status" value="1"/>
</dbReference>
<accession>A0AAD5XLA1</accession>
<evidence type="ECO:0000256" key="3">
    <source>
        <dbReference type="ARBA" id="ARBA00022692"/>
    </source>
</evidence>
<sequence>MPPKASSRAPRHAAVAARPDYFAYSYAALIFVGGIFGFVKAGSLISLLFGTVMGTLLGVGARRVSANPQEVVLVLAVSTGLMLVMGVRFAKSGVFMPAGLIAIISFVSFVRYALRIPTD</sequence>
<evidence type="ECO:0000256" key="6">
    <source>
        <dbReference type="SAM" id="Phobius"/>
    </source>
</evidence>
<dbReference type="InterPro" id="IPR005349">
    <property type="entry name" value="TMEM14"/>
</dbReference>
<proteinExistence type="inferred from homology"/>
<protein>
    <submittedName>
        <fullName evidence="7">Transmembrane protein 14C</fullName>
    </submittedName>
</protein>
<feature type="transmembrane region" description="Helical" evidence="6">
    <location>
        <begin position="45"/>
        <end position="64"/>
    </location>
</feature>
<reference evidence="7" key="1">
    <citation type="submission" date="2020-05" db="EMBL/GenBank/DDBJ databases">
        <title>Phylogenomic resolution of chytrid fungi.</title>
        <authorList>
            <person name="Stajich J.E."/>
            <person name="Amses K."/>
            <person name="Simmons R."/>
            <person name="Seto K."/>
            <person name="Myers J."/>
            <person name="Bonds A."/>
            <person name="Quandt C.A."/>
            <person name="Barry K."/>
            <person name="Liu P."/>
            <person name="Grigoriev I."/>
            <person name="Longcore J.E."/>
            <person name="James T.Y."/>
        </authorList>
    </citation>
    <scope>NUCLEOTIDE SEQUENCE</scope>
    <source>
        <strain evidence="7">JEL0379</strain>
    </source>
</reference>
<keyword evidence="8" id="KW-1185">Reference proteome</keyword>
<dbReference type="EMBL" id="JADGJQ010000051">
    <property type="protein sequence ID" value="KAJ3175499.1"/>
    <property type="molecule type" value="Genomic_DNA"/>
</dbReference>
<evidence type="ECO:0000256" key="1">
    <source>
        <dbReference type="ARBA" id="ARBA00004370"/>
    </source>
</evidence>
<dbReference type="InterPro" id="IPR044890">
    <property type="entry name" value="TMEM14_sf"/>
</dbReference>
<keyword evidence="4 6" id="KW-1133">Transmembrane helix</keyword>
<dbReference type="AlphaFoldDB" id="A0AAD5XLA1"/>
<dbReference type="PANTHER" id="PTHR12668">
    <property type="entry name" value="TRANSMEMBRANE PROTEIN 14, 15"/>
    <property type="match status" value="1"/>
</dbReference>
<evidence type="ECO:0000313" key="7">
    <source>
        <dbReference type="EMBL" id="KAJ3175499.1"/>
    </source>
</evidence>
<feature type="transmembrane region" description="Helical" evidence="6">
    <location>
        <begin position="21"/>
        <end position="39"/>
    </location>
</feature>
<comment type="caution">
    <text evidence="7">The sequence shown here is derived from an EMBL/GenBank/DDBJ whole genome shotgun (WGS) entry which is preliminary data.</text>
</comment>
<name>A0AAD5XLA1_9FUNG</name>
<evidence type="ECO:0000256" key="4">
    <source>
        <dbReference type="ARBA" id="ARBA00022989"/>
    </source>
</evidence>
<dbReference type="Proteomes" id="UP001212152">
    <property type="component" value="Unassembled WGS sequence"/>
</dbReference>
<comment type="subcellular location">
    <subcellularLocation>
        <location evidence="1">Membrane</location>
    </subcellularLocation>
</comment>
<dbReference type="GO" id="GO:0031966">
    <property type="term" value="C:mitochondrial membrane"/>
    <property type="evidence" value="ECO:0007669"/>
    <property type="project" value="TreeGrafter"/>
</dbReference>
<dbReference type="GO" id="GO:0070453">
    <property type="term" value="P:regulation of heme biosynthetic process"/>
    <property type="evidence" value="ECO:0007669"/>
    <property type="project" value="TreeGrafter"/>
</dbReference>
<evidence type="ECO:0000313" key="8">
    <source>
        <dbReference type="Proteomes" id="UP001212152"/>
    </source>
</evidence>
<evidence type="ECO:0000256" key="2">
    <source>
        <dbReference type="ARBA" id="ARBA00007590"/>
    </source>
</evidence>
<gene>
    <name evidence="7" type="primary">TMEM14C</name>
    <name evidence="7" type="ORF">HDU87_006162</name>
</gene>
<dbReference type="Gene3D" id="1.10.10.1740">
    <property type="entry name" value="Transmembrane protein 14-like"/>
    <property type="match status" value="1"/>
</dbReference>
<dbReference type="PANTHER" id="PTHR12668:SF43">
    <property type="entry name" value="TRANSMEMBRANE PROTEIN 14 HOMOLOG"/>
    <property type="match status" value="1"/>
</dbReference>
<feature type="transmembrane region" description="Helical" evidence="6">
    <location>
        <begin position="95"/>
        <end position="114"/>
    </location>
</feature>
<keyword evidence="5 6" id="KW-0472">Membrane</keyword>